<feature type="region of interest" description="Disordered" evidence="1">
    <location>
        <begin position="114"/>
        <end position="142"/>
    </location>
</feature>
<proteinExistence type="predicted"/>
<reference evidence="2 3" key="1">
    <citation type="submission" date="2023-02" db="EMBL/GenBank/DDBJ databases">
        <title>LHISI_Scaffold_Assembly.</title>
        <authorList>
            <person name="Stuart O.P."/>
            <person name="Cleave R."/>
            <person name="Magrath M.J.L."/>
            <person name="Mikheyev A.S."/>
        </authorList>
    </citation>
    <scope>NUCLEOTIDE SEQUENCE [LARGE SCALE GENOMIC DNA]</scope>
    <source>
        <strain evidence="2">Daus_M_001</strain>
        <tissue evidence="2">Leg muscle</tissue>
    </source>
</reference>
<sequence length="291" mass="32984">MRGREKTEIPERTRRPTASSGTIPPLRKSRVARPGIEPGSPCDRGLNGIVSTLRGTAVVYWVTTRLPTRRTGCDSRRGRFRIFASGNRNIPYPCITQNEHRSCQPMRLRKVSMEQRRNAGAGETGDPRQNPPTSSIVRRDSQTRVVREDMRWQEFSDDWNSQEVMEYFAEKRSDVRHVQQESPHPNTEDPLSDVLSTTQTRERRLPKVQLKEFLRGRGGVVIRLLASHQSEAGSIPGGIAPGFSHVVGGFTRGSHVSSAFAFWSCFILISLHPHRLSRTLDKSRQNFFTHS</sequence>
<feature type="region of interest" description="Disordered" evidence="1">
    <location>
        <begin position="174"/>
        <end position="200"/>
    </location>
</feature>
<feature type="region of interest" description="Disordered" evidence="1">
    <location>
        <begin position="1"/>
        <end position="46"/>
    </location>
</feature>
<dbReference type="Proteomes" id="UP001159363">
    <property type="component" value="Chromosome 7"/>
</dbReference>
<dbReference type="EMBL" id="JARBHB010000008">
    <property type="protein sequence ID" value="KAJ8877531.1"/>
    <property type="molecule type" value="Genomic_DNA"/>
</dbReference>
<gene>
    <name evidence="2" type="ORF">PR048_021986</name>
</gene>
<keyword evidence="3" id="KW-1185">Reference proteome</keyword>
<protein>
    <submittedName>
        <fullName evidence="2">Uncharacterized protein</fullName>
    </submittedName>
</protein>
<evidence type="ECO:0000313" key="3">
    <source>
        <dbReference type="Proteomes" id="UP001159363"/>
    </source>
</evidence>
<feature type="compositionally biased region" description="Basic and acidic residues" evidence="1">
    <location>
        <begin position="1"/>
        <end position="14"/>
    </location>
</feature>
<comment type="caution">
    <text evidence="2">The sequence shown here is derived from an EMBL/GenBank/DDBJ whole genome shotgun (WGS) entry which is preliminary data.</text>
</comment>
<organism evidence="2 3">
    <name type="scientific">Dryococelus australis</name>
    <dbReference type="NCBI Taxonomy" id="614101"/>
    <lineage>
        <taxon>Eukaryota</taxon>
        <taxon>Metazoa</taxon>
        <taxon>Ecdysozoa</taxon>
        <taxon>Arthropoda</taxon>
        <taxon>Hexapoda</taxon>
        <taxon>Insecta</taxon>
        <taxon>Pterygota</taxon>
        <taxon>Neoptera</taxon>
        <taxon>Polyneoptera</taxon>
        <taxon>Phasmatodea</taxon>
        <taxon>Verophasmatodea</taxon>
        <taxon>Anareolatae</taxon>
        <taxon>Phasmatidae</taxon>
        <taxon>Eurycanthinae</taxon>
        <taxon>Dryococelus</taxon>
    </lineage>
</organism>
<accession>A0ABQ9GZQ7</accession>
<evidence type="ECO:0000256" key="1">
    <source>
        <dbReference type="SAM" id="MobiDB-lite"/>
    </source>
</evidence>
<evidence type="ECO:0000313" key="2">
    <source>
        <dbReference type="EMBL" id="KAJ8877531.1"/>
    </source>
</evidence>
<name>A0ABQ9GZQ7_9NEOP</name>